<dbReference type="EMBL" id="JANVFS010000008">
    <property type="protein sequence ID" value="KAJ4488933.1"/>
    <property type="molecule type" value="Genomic_DNA"/>
</dbReference>
<gene>
    <name evidence="1" type="ORF">C8J55DRAFT_506578</name>
</gene>
<dbReference type="Proteomes" id="UP001150238">
    <property type="component" value="Unassembled WGS sequence"/>
</dbReference>
<reference evidence="1" key="2">
    <citation type="journal article" date="2023" name="Proc. Natl. Acad. Sci. U.S.A.">
        <title>A global phylogenomic analysis of the shiitake genus Lentinula.</title>
        <authorList>
            <person name="Sierra-Patev S."/>
            <person name="Min B."/>
            <person name="Naranjo-Ortiz M."/>
            <person name="Looney B."/>
            <person name="Konkel Z."/>
            <person name="Slot J.C."/>
            <person name="Sakamoto Y."/>
            <person name="Steenwyk J.L."/>
            <person name="Rokas A."/>
            <person name="Carro J."/>
            <person name="Camarero S."/>
            <person name="Ferreira P."/>
            <person name="Molpeceres G."/>
            <person name="Ruiz-Duenas F.J."/>
            <person name="Serrano A."/>
            <person name="Henrissat B."/>
            <person name="Drula E."/>
            <person name="Hughes K.W."/>
            <person name="Mata J.L."/>
            <person name="Ishikawa N.K."/>
            <person name="Vargas-Isla R."/>
            <person name="Ushijima S."/>
            <person name="Smith C.A."/>
            <person name="Donoghue J."/>
            <person name="Ahrendt S."/>
            <person name="Andreopoulos W."/>
            <person name="He G."/>
            <person name="LaButti K."/>
            <person name="Lipzen A."/>
            <person name="Ng V."/>
            <person name="Riley R."/>
            <person name="Sandor L."/>
            <person name="Barry K."/>
            <person name="Martinez A.T."/>
            <person name="Xiao Y."/>
            <person name="Gibbons J.G."/>
            <person name="Terashima K."/>
            <person name="Grigoriev I.V."/>
            <person name="Hibbett D."/>
        </authorList>
    </citation>
    <scope>NUCLEOTIDE SEQUENCE</scope>
    <source>
        <strain evidence="1">Sp2 HRB7682 ss15</strain>
    </source>
</reference>
<evidence type="ECO:0000313" key="1">
    <source>
        <dbReference type="EMBL" id="KAJ4488933.1"/>
    </source>
</evidence>
<sequence length="86" mass="9873">MGPTSDVLKMIMLSALLLPEIHLDRQNLLRTFYSESYLREPSLQADNSNRIFEAITSLGQQPQVVLKVSRRFMSEDQIQEASHHDS</sequence>
<comment type="caution">
    <text evidence="1">The sequence shown here is derived from an EMBL/GenBank/DDBJ whole genome shotgun (WGS) entry which is preliminary data.</text>
</comment>
<name>A0A9W9DWV8_9AGAR</name>
<dbReference type="AlphaFoldDB" id="A0A9W9DWV8"/>
<protein>
    <submittedName>
        <fullName evidence="1">Uncharacterized protein</fullName>
    </submittedName>
</protein>
<proteinExistence type="predicted"/>
<evidence type="ECO:0000313" key="2">
    <source>
        <dbReference type="Proteomes" id="UP001150238"/>
    </source>
</evidence>
<organism evidence="1 2">
    <name type="scientific">Lentinula lateritia</name>
    <dbReference type="NCBI Taxonomy" id="40482"/>
    <lineage>
        <taxon>Eukaryota</taxon>
        <taxon>Fungi</taxon>
        <taxon>Dikarya</taxon>
        <taxon>Basidiomycota</taxon>
        <taxon>Agaricomycotina</taxon>
        <taxon>Agaricomycetes</taxon>
        <taxon>Agaricomycetidae</taxon>
        <taxon>Agaricales</taxon>
        <taxon>Marasmiineae</taxon>
        <taxon>Omphalotaceae</taxon>
        <taxon>Lentinula</taxon>
    </lineage>
</organism>
<reference evidence="1" key="1">
    <citation type="submission" date="2022-08" db="EMBL/GenBank/DDBJ databases">
        <authorList>
            <consortium name="DOE Joint Genome Institute"/>
            <person name="Min B."/>
            <person name="Riley R."/>
            <person name="Sierra-Patev S."/>
            <person name="Naranjo-Ortiz M."/>
            <person name="Looney B."/>
            <person name="Konkel Z."/>
            <person name="Slot J.C."/>
            <person name="Sakamoto Y."/>
            <person name="Steenwyk J.L."/>
            <person name="Rokas A."/>
            <person name="Carro J."/>
            <person name="Camarero S."/>
            <person name="Ferreira P."/>
            <person name="Molpeceres G."/>
            <person name="Ruiz-Duenas F.J."/>
            <person name="Serrano A."/>
            <person name="Henrissat B."/>
            <person name="Drula E."/>
            <person name="Hughes K.W."/>
            <person name="Mata J.L."/>
            <person name="Ishikawa N.K."/>
            <person name="Vargas-Isla R."/>
            <person name="Ushijima S."/>
            <person name="Smith C.A."/>
            <person name="Ahrendt S."/>
            <person name="Andreopoulos W."/>
            <person name="He G."/>
            <person name="Labutti K."/>
            <person name="Lipzen A."/>
            <person name="Ng V."/>
            <person name="Sandor L."/>
            <person name="Barry K."/>
            <person name="Martinez A.T."/>
            <person name="Xiao Y."/>
            <person name="Gibbons J.G."/>
            <person name="Terashima K."/>
            <person name="Hibbett D.S."/>
            <person name="Grigoriev I.V."/>
        </authorList>
    </citation>
    <scope>NUCLEOTIDE SEQUENCE</scope>
    <source>
        <strain evidence="1">Sp2 HRB7682 ss15</strain>
    </source>
</reference>
<accession>A0A9W9DWV8</accession>